<accession>A0ACC5WAU8</accession>
<name>A0ACC5WAU8_PANGG</name>
<evidence type="ECO:0000313" key="1">
    <source>
        <dbReference type="EMBL" id="MCI4375723.1"/>
    </source>
</evidence>
<organism evidence="1 2">
    <name type="scientific">Pangasianodon gigas</name>
    <name type="common">Mekong giant catfish</name>
    <name type="synonym">Pangasius gigas</name>
    <dbReference type="NCBI Taxonomy" id="30993"/>
    <lineage>
        <taxon>Eukaryota</taxon>
        <taxon>Metazoa</taxon>
        <taxon>Chordata</taxon>
        <taxon>Craniata</taxon>
        <taxon>Vertebrata</taxon>
        <taxon>Euteleostomi</taxon>
        <taxon>Actinopterygii</taxon>
        <taxon>Neopterygii</taxon>
        <taxon>Teleostei</taxon>
        <taxon>Ostariophysi</taxon>
        <taxon>Siluriformes</taxon>
        <taxon>Pangasiidae</taxon>
        <taxon>Pangasianodon</taxon>
    </lineage>
</organism>
<reference evidence="1 2" key="1">
    <citation type="journal article" date="2022" name="bioRxiv">
        <title>An ancient truncated duplication of the anti-Mullerian hormone receptor type 2 gene is a potential conserved master sex determinant in the Pangasiidae catfish family.</title>
        <authorList>
            <person name="Wen M."/>
            <person name="Pan Q."/>
            <person name="Jouanno E."/>
            <person name="Montfort J."/>
            <person name="Zahm M."/>
            <person name="Cabau C."/>
            <person name="Klopp C."/>
            <person name="Iampietro C."/>
            <person name="Roques C."/>
            <person name="Bouchez O."/>
            <person name="Castinel A."/>
            <person name="Donnadieu C."/>
            <person name="Parrinello H."/>
            <person name="Poncet C."/>
            <person name="Belmonte E."/>
            <person name="Gautier V."/>
            <person name="Avarre J.-C."/>
            <person name="Dugue R."/>
            <person name="Gustiano R."/>
            <person name="Ha T.T.T."/>
            <person name="Campet M."/>
            <person name="Sriphairoj K."/>
            <person name="Ribolli J."/>
            <person name="de Almeida F.L."/>
            <person name="Desvignes T."/>
            <person name="Postlethwait J.H."/>
            <person name="Bucao C.F."/>
            <person name="Robinson-Rechavi M."/>
            <person name="Bobe J."/>
            <person name="Herpin A."/>
            <person name="Guiguen Y."/>
        </authorList>
    </citation>
    <scope>NUCLEOTIDE SEQUENCE [LARGE SCALE GENOMIC DNA]</scope>
    <source>
        <strain evidence="1">YG-Dec2019</strain>
    </source>
</reference>
<dbReference type="Proteomes" id="UP000829447">
    <property type="component" value="Linkage Group LG2"/>
</dbReference>
<proteinExistence type="predicted"/>
<sequence length="272" mass="31106">MEAIGKFDFTATADDELSFKKGDVIKILGTKDNWYRAERNGLQGFVPRNYIILDIPSWYQEDMSRRASESALMPQPIGSFIVRGSQSSPGNFSISVRHELDVQHFKVLQDTTGQYFLWTEKFGSLNKLVDYYTFNSISKHSTICLLPEQRNKLNAAPDPRPLPQERRHRIEEVQSRPLPRPGESLPLPQERRYKIEEEQSRPLPRPAASLPPPQASMMKVKALYDFVAEEQDELTFSAGDIIEVLGQSDSFWWVGRLQGRTGLFPANYTTPL</sequence>
<dbReference type="EMBL" id="CM040455">
    <property type="protein sequence ID" value="MCI4375723.1"/>
    <property type="molecule type" value="Genomic_DNA"/>
</dbReference>
<gene>
    <name evidence="1" type="ORF">PGIGA_G00114020</name>
</gene>
<keyword evidence="2" id="KW-1185">Reference proteome</keyword>
<evidence type="ECO:0000313" key="2">
    <source>
        <dbReference type="Proteomes" id="UP000829447"/>
    </source>
</evidence>
<protein>
    <submittedName>
        <fullName evidence="1">Uncharacterized protein</fullName>
    </submittedName>
</protein>
<comment type="caution">
    <text evidence="1">The sequence shown here is derived from an EMBL/GenBank/DDBJ whole genome shotgun (WGS) entry which is preliminary data.</text>
</comment>